<name>A0A5C4MFV2_9ACTN</name>
<keyword evidence="2" id="KW-1133">Transmembrane helix</keyword>
<protein>
    <submittedName>
        <fullName evidence="3">SLATT domain-containing protein</fullName>
    </submittedName>
</protein>
<evidence type="ECO:0000313" key="3">
    <source>
        <dbReference type="EMBL" id="TNC42861.1"/>
    </source>
</evidence>
<comment type="caution">
    <text evidence="3">The sequence shown here is derived from an EMBL/GenBank/DDBJ whole genome shotgun (WGS) entry which is preliminary data.</text>
</comment>
<keyword evidence="2" id="KW-0812">Transmembrane</keyword>
<dbReference type="EMBL" id="VDFR01000090">
    <property type="protein sequence ID" value="TNC42861.1"/>
    <property type="molecule type" value="Genomic_DNA"/>
</dbReference>
<reference evidence="3 5" key="1">
    <citation type="submission" date="2019-05" db="EMBL/GenBank/DDBJ databases">
        <title>Mumia sp. nov., isolated from the intestinal contents of plateau pika (Ochotona curzoniae) in the Qinghai-Tibet plateau of China.</title>
        <authorList>
            <person name="Tian Z."/>
        </authorList>
    </citation>
    <scope>NUCLEOTIDE SEQUENCE [LARGE SCALE GENOMIC DNA]</scope>
    <source>
        <strain evidence="5">527</strain>
        <strain evidence="3">Z527</strain>
    </source>
</reference>
<dbReference type="NCBIfam" id="NF033632">
    <property type="entry name" value="SLATT_4"/>
    <property type="match status" value="1"/>
</dbReference>
<dbReference type="OrthoDB" id="3830742at2"/>
<evidence type="ECO:0000256" key="2">
    <source>
        <dbReference type="SAM" id="Phobius"/>
    </source>
</evidence>
<proteinExistence type="predicted"/>
<keyword evidence="2" id="KW-0472">Membrane</keyword>
<dbReference type="EMBL" id="VDFR01000089">
    <property type="protein sequence ID" value="TNC43055.1"/>
    <property type="molecule type" value="Genomic_DNA"/>
</dbReference>
<organism evidence="3 5">
    <name type="scientific">Mumia zhuanghuii</name>
    <dbReference type="NCBI Taxonomy" id="2585211"/>
    <lineage>
        <taxon>Bacteria</taxon>
        <taxon>Bacillati</taxon>
        <taxon>Actinomycetota</taxon>
        <taxon>Actinomycetes</taxon>
        <taxon>Propionibacteriales</taxon>
        <taxon>Nocardioidaceae</taxon>
        <taxon>Mumia</taxon>
    </lineage>
</organism>
<gene>
    <name evidence="4" type="ORF">FHE65_19515</name>
    <name evidence="3" type="ORF">FHE65_19640</name>
</gene>
<feature type="compositionally biased region" description="Basic and acidic residues" evidence="1">
    <location>
        <begin position="171"/>
        <end position="185"/>
    </location>
</feature>
<evidence type="ECO:0000313" key="4">
    <source>
        <dbReference type="EMBL" id="TNC43055.1"/>
    </source>
</evidence>
<accession>A0A5C4MFV2</accession>
<evidence type="ECO:0000256" key="1">
    <source>
        <dbReference type="SAM" id="MobiDB-lite"/>
    </source>
</evidence>
<feature type="transmembrane region" description="Helical" evidence="2">
    <location>
        <begin position="67"/>
        <end position="87"/>
    </location>
</feature>
<evidence type="ECO:0000313" key="5">
    <source>
        <dbReference type="Proteomes" id="UP000306740"/>
    </source>
</evidence>
<dbReference type="AlphaFoldDB" id="A0A5C4MFV2"/>
<dbReference type="RefSeq" id="WP_139106454.1">
    <property type="nucleotide sequence ID" value="NZ_VDFR01000089.1"/>
</dbReference>
<sequence>MWTYRGDEPTVVQWLAAIRVGHEGHQLAAKVTRRRHRTLGATTAVLATLSASAGFACLLTAPRTSLVVAAAVLALVTAGTALLHTFLNDPDVIASHQRASAEYGDVRRQLEQAVLSERITDDRLSEIRADWTRVEKSSPTLPVRAGRQAADYLQVLADAATPSAPSAPPRQDAELDEPLKELTAS</sequence>
<feature type="transmembrane region" description="Helical" evidence="2">
    <location>
        <begin position="39"/>
        <end position="61"/>
    </location>
</feature>
<dbReference type="Proteomes" id="UP000306740">
    <property type="component" value="Unassembled WGS sequence"/>
</dbReference>
<feature type="region of interest" description="Disordered" evidence="1">
    <location>
        <begin position="159"/>
        <end position="185"/>
    </location>
</feature>